<feature type="region of interest" description="Disordered" evidence="1">
    <location>
        <begin position="246"/>
        <end position="322"/>
    </location>
</feature>
<reference evidence="4" key="2">
    <citation type="journal article" date="2023" name="IMA Fungus">
        <title>Comparative genomic study of the Penicillium genus elucidates a diverse pangenome and 15 lateral gene transfer events.</title>
        <authorList>
            <person name="Petersen C."/>
            <person name="Sorensen T."/>
            <person name="Nielsen M.R."/>
            <person name="Sondergaard T.E."/>
            <person name="Sorensen J.L."/>
            <person name="Fitzpatrick D.A."/>
            <person name="Frisvad J.C."/>
            <person name="Nielsen K.L."/>
        </authorList>
    </citation>
    <scope>NUCLEOTIDE SEQUENCE</scope>
    <source>
        <strain evidence="4">IBT 23319</strain>
    </source>
</reference>
<dbReference type="PROSITE" id="PS50003">
    <property type="entry name" value="PH_DOMAIN"/>
    <property type="match status" value="1"/>
</dbReference>
<dbReference type="Pfam" id="PF07647">
    <property type="entry name" value="SAM_2"/>
    <property type="match status" value="1"/>
</dbReference>
<feature type="region of interest" description="Disordered" evidence="1">
    <location>
        <begin position="445"/>
        <end position="471"/>
    </location>
</feature>
<dbReference type="InterPro" id="IPR001660">
    <property type="entry name" value="SAM"/>
</dbReference>
<dbReference type="SMART" id="SM00233">
    <property type="entry name" value="PH"/>
    <property type="match status" value="1"/>
</dbReference>
<name>A0A9W9NM69_PENCI</name>
<reference evidence="4" key="1">
    <citation type="submission" date="2022-11" db="EMBL/GenBank/DDBJ databases">
        <authorList>
            <person name="Petersen C."/>
        </authorList>
    </citation>
    <scope>NUCLEOTIDE SEQUENCE</scope>
    <source>
        <strain evidence="4">IBT 23319</strain>
    </source>
</reference>
<sequence>MDFQYAYDLNYTMIPHKEEPLPLFPPRTAIPRPSSEATEIFEDEDEHSSCHYDSPMRSVASLETGSISTISTPDKVTTPESTGLTAFDFHIEDKHVKGPSGPHLFRSSITSDPRSAHEVDMVYKETPVSAVGPYHNRASKLDPIRRDTPVPNHMISSTPQPEQRHQHVSNVERVSTSYVSNVGDWSPHEVVHWMRSLGFDDETVNKFFYNDISGSILLELQSDDLKELDIMSFGKRHRLMSSISSLRNSTVMSSTATSSSRNSSVHSDVPSTQRTSTMMSSNSYQSCSTGTDEENSSTQARRRRQHSSPDNRVISPGDIGPGDSVSIVAIEQILPKPHSCSRGEACRKWQKQQAKIARLAKDLPIEAFGNRAIVTGDPGNPKTAPNLLKSPRTDITPSLVASSDAMGPNPASAFQLSQERLREVQPRDPQENVRNFLNFQSLDRLQTADHPPSPPRELIPSPGSESPDSAKITPTLAQKVRDLPRLQIPSMHGSGESVTTDATSALKTVTPSVLSRRNQFQSSDLTAVPGGHSSHLRDTTASPGDYYRTDPCYRQETPFSETDAPVTAVPIGPVAREESQSVPPNMRFGNNRFMMAEPIIRPESTKTETQRRRPSIHNVQVLDPLKEGQKLSPIETPEDLSRTPRVSQTRSNTSFSSNGNGQIDVVRKGCMKKRKTTRFLRHEWQDHHFTLNGTRLAMYNDVDAAKRNSKALEYIDVDDYAVACSSLASSSKLTAAFKKTMLKRGGNASDDSIFPFSLVPASGNGMTADRKLLFLSNKSHHLGCSTRKDCVEWTRDIMLAKALKRGRDAGASVHINGMNMI</sequence>
<proteinExistence type="predicted"/>
<feature type="compositionally biased region" description="Polar residues" evidence="1">
    <location>
        <begin position="272"/>
        <end position="290"/>
    </location>
</feature>
<feature type="domain" description="SAM" evidence="3">
    <location>
        <begin position="185"/>
        <end position="249"/>
    </location>
</feature>
<dbReference type="EMBL" id="JAPQKT010000008">
    <property type="protein sequence ID" value="KAJ5222298.1"/>
    <property type="molecule type" value="Genomic_DNA"/>
</dbReference>
<dbReference type="SMART" id="SM00454">
    <property type="entry name" value="SAM"/>
    <property type="match status" value="1"/>
</dbReference>
<dbReference type="InterPro" id="IPR011993">
    <property type="entry name" value="PH-like_dom_sf"/>
</dbReference>
<dbReference type="Gene3D" id="1.10.150.50">
    <property type="entry name" value="Transcription Factor, Ets-1"/>
    <property type="match status" value="1"/>
</dbReference>
<feature type="region of interest" description="Disordered" evidence="1">
    <location>
        <begin position="524"/>
        <end position="543"/>
    </location>
</feature>
<keyword evidence="5" id="KW-1185">Reference proteome</keyword>
<dbReference type="Proteomes" id="UP001147733">
    <property type="component" value="Unassembled WGS sequence"/>
</dbReference>
<gene>
    <name evidence="4" type="ORF">N7469_008538</name>
</gene>
<evidence type="ECO:0000256" key="1">
    <source>
        <dbReference type="SAM" id="MobiDB-lite"/>
    </source>
</evidence>
<dbReference type="Gene3D" id="2.30.29.30">
    <property type="entry name" value="Pleckstrin-homology domain (PH domain)/Phosphotyrosine-binding domain (PTB)"/>
    <property type="match status" value="1"/>
</dbReference>
<dbReference type="GeneID" id="81386623"/>
<dbReference type="PROSITE" id="PS50105">
    <property type="entry name" value="SAM_DOMAIN"/>
    <property type="match status" value="1"/>
</dbReference>
<dbReference type="CDD" id="cd09535">
    <property type="entry name" value="SAM_BOI-like_fungal"/>
    <property type="match status" value="1"/>
</dbReference>
<feature type="region of interest" description="Disordered" evidence="1">
    <location>
        <begin position="626"/>
        <end position="661"/>
    </location>
</feature>
<feature type="domain" description="PH" evidence="2">
    <location>
        <begin position="664"/>
        <end position="802"/>
    </location>
</feature>
<evidence type="ECO:0000259" key="3">
    <source>
        <dbReference type="PROSITE" id="PS50105"/>
    </source>
</evidence>
<accession>A0A9W9NM69</accession>
<dbReference type="InterPro" id="IPR013761">
    <property type="entry name" value="SAM/pointed_sf"/>
</dbReference>
<dbReference type="AlphaFoldDB" id="A0A9W9NM69"/>
<feature type="region of interest" description="Disordered" evidence="1">
    <location>
        <begin position="374"/>
        <end position="393"/>
    </location>
</feature>
<dbReference type="RefSeq" id="XP_056497221.1">
    <property type="nucleotide sequence ID" value="XM_056647456.1"/>
</dbReference>
<evidence type="ECO:0000259" key="2">
    <source>
        <dbReference type="PROSITE" id="PS50003"/>
    </source>
</evidence>
<evidence type="ECO:0000313" key="5">
    <source>
        <dbReference type="Proteomes" id="UP001147733"/>
    </source>
</evidence>
<comment type="caution">
    <text evidence="4">The sequence shown here is derived from an EMBL/GenBank/DDBJ whole genome shotgun (WGS) entry which is preliminary data.</text>
</comment>
<feature type="compositionally biased region" description="Polar residues" evidence="1">
    <location>
        <begin position="644"/>
        <end position="661"/>
    </location>
</feature>
<feature type="compositionally biased region" description="Low complexity" evidence="1">
    <location>
        <begin position="249"/>
        <end position="271"/>
    </location>
</feature>
<dbReference type="SUPFAM" id="SSF50729">
    <property type="entry name" value="PH domain-like"/>
    <property type="match status" value="1"/>
</dbReference>
<evidence type="ECO:0000313" key="4">
    <source>
        <dbReference type="EMBL" id="KAJ5222298.1"/>
    </source>
</evidence>
<dbReference type="SUPFAM" id="SSF47769">
    <property type="entry name" value="SAM/Pointed domain"/>
    <property type="match status" value="1"/>
</dbReference>
<dbReference type="InterPro" id="IPR001849">
    <property type="entry name" value="PH_domain"/>
</dbReference>
<protein>
    <submittedName>
        <fullName evidence="4">Sterile alpha motif type 2</fullName>
    </submittedName>
</protein>
<organism evidence="4 5">
    <name type="scientific">Penicillium citrinum</name>
    <dbReference type="NCBI Taxonomy" id="5077"/>
    <lineage>
        <taxon>Eukaryota</taxon>
        <taxon>Fungi</taxon>
        <taxon>Dikarya</taxon>
        <taxon>Ascomycota</taxon>
        <taxon>Pezizomycotina</taxon>
        <taxon>Eurotiomycetes</taxon>
        <taxon>Eurotiomycetidae</taxon>
        <taxon>Eurotiales</taxon>
        <taxon>Aspergillaceae</taxon>
        <taxon>Penicillium</taxon>
    </lineage>
</organism>
<dbReference type="OrthoDB" id="422827at2759"/>